<sequence length="48" mass="5375">MPSHWMARKRFSPKRQEIKAVNKGCMPMISAARPAGTPSLIAANRQPR</sequence>
<reference evidence="1 2" key="1">
    <citation type="submission" date="2018-12" db="EMBL/GenBank/DDBJ databases">
        <authorList>
            <consortium name="Pathogen Informatics"/>
        </authorList>
    </citation>
    <scope>NUCLEOTIDE SEQUENCE [LARGE SCALE GENOMIC DNA]</scope>
    <source>
        <strain evidence="1 2">NCTC9695</strain>
    </source>
</reference>
<dbReference type="EMBL" id="LR134182">
    <property type="protein sequence ID" value="VEB42383.1"/>
    <property type="molecule type" value="Genomic_DNA"/>
</dbReference>
<proteinExistence type="predicted"/>
<dbReference type="AlphaFoldDB" id="A0A3S4JWJ0"/>
<accession>A0A3S4JWJ0</accession>
<protein>
    <submittedName>
        <fullName evidence="1">Uncharacterized protein</fullName>
    </submittedName>
</protein>
<organism evidence="1 2">
    <name type="scientific">Chromobacterium violaceum</name>
    <dbReference type="NCBI Taxonomy" id="536"/>
    <lineage>
        <taxon>Bacteria</taxon>
        <taxon>Pseudomonadati</taxon>
        <taxon>Pseudomonadota</taxon>
        <taxon>Betaproteobacteria</taxon>
        <taxon>Neisseriales</taxon>
        <taxon>Chromobacteriaceae</taxon>
        <taxon>Chromobacterium</taxon>
    </lineage>
</organism>
<evidence type="ECO:0000313" key="2">
    <source>
        <dbReference type="Proteomes" id="UP000275777"/>
    </source>
</evidence>
<evidence type="ECO:0000313" key="1">
    <source>
        <dbReference type="EMBL" id="VEB42383.1"/>
    </source>
</evidence>
<dbReference type="Proteomes" id="UP000275777">
    <property type="component" value="Chromosome"/>
</dbReference>
<name>A0A3S4JWJ0_CHRVL</name>
<gene>
    <name evidence="1" type="ORF">NCTC9695_02831</name>
</gene>